<protein>
    <submittedName>
        <fullName evidence="2">Cupin 2, barrel</fullName>
    </submittedName>
</protein>
<dbReference type="SUPFAM" id="SSF51182">
    <property type="entry name" value="RmlC-like cupins"/>
    <property type="match status" value="1"/>
</dbReference>
<feature type="domain" description="Cupin type-2" evidence="1">
    <location>
        <begin position="43"/>
        <end position="102"/>
    </location>
</feature>
<sequence>MEMQDKFKELEQKQRLGTVRLLAAPETGCNNCAVIEANYEACGHCPPHYHDCDEVLVFLEGEGTLFVGQEPRPVFGGTTVTIHAGTPHCFYNTGIGHARVLAFLPKANPEYI</sequence>
<feature type="non-terminal residue" evidence="2">
    <location>
        <position position="112"/>
    </location>
</feature>
<dbReference type="Pfam" id="PF07883">
    <property type="entry name" value="Cupin_2"/>
    <property type="match status" value="1"/>
</dbReference>
<dbReference type="InterPro" id="IPR013096">
    <property type="entry name" value="Cupin_2"/>
</dbReference>
<evidence type="ECO:0000259" key="1">
    <source>
        <dbReference type="Pfam" id="PF07883"/>
    </source>
</evidence>
<dbReference type="AlphaFoldDB" id="T1AFT0"/>
<organism evidence="2">
    <name type="scientific">mine drainage metagenome</name>
    <dbReference type="NCBI Taxonomy" id="410659"/>
    <lineage>
        <taxon>unclassified sequences</taxon>
        <taxon>metagenomes</taxon>
        <taxon>ecological metagenomes</taxon>
    </lineage>
</organism>
<dbReference type="Gene3D" id="2.60.120.10">
    <property type="entry name" value="Jelly Rolls"/>
    <property type="match status" value="1"/>
</dbReference>
<dbReference type="InterPro" id="IPR014710">
    <property type="entry name" value="RmlC-like_jellyroll"/>
</dbReference>
<dbReference type="InterPro" id="IPR011051">
    <property type="entry name" value="RmlC_Cupin_sf"/>
</dbReference>
<name>T1AFT0_9ZZZZ</name>
<comment type="caution">
    <text evidence="2">The sequence shown here is derived from an EMBL/GenBank/DDBJ whole genome shotgun (WGS) entry which is preliminary data.</text>
</comment>
<accession>T1AFT0</accession>
<proteinExistence type="predicted"/>
<evidence type="ECO:0000313" key="2">
    <source>
        <dbReference type="EMBL" id="EQD40780.1"/>
    </source>
</evidence>
<gene>
    <name evidence="2" type="ORF">B1B_14797</name>
</gene>
<dbReference type="EMBL" id="AUZY01009827">
    <property type="protein sequence ID" value="EQD40780.1"/>
    <property type="molecule type" value="Genomic_DNA"/>
</dbReference>
<reference evidence="2" key="1">
    <citation type="submission" date="2013-08" db="EMBL/GenBank/DDBJ databases">
        <authorList>
            <person name="Mendez C."/>
            <person name="Richter M."/>
            <person name="Ferrer M."/>
            <person name="Sanchez J."/>
        </authorList>
    </citation>
    <scope>NUCLEOTIDE SEQUENCE</scope>
</reference>
<reference evidence="2" key="2">
    <citation type="journal article" date="2014" name="ISME J.">
        <title>Microbial stratification in low pH oxic and suboxic macroscopic growths along an acid mine drainage.</title>
        <authorList>
            <person name="Mendez-Garcia C."/>
            <person name="Mesa V."/>
            <person name="Sprenger R.R."/>
            <person name="Richter M."/>
            <person name="Diez M.S."/>
            <person name="Solano J."/>
            <person name="Bargiela R."/>
            <person name="Golyshina O.V."/>
            <person name="Manteca A."/>
            <person name="Ramos J.L."/>
            <person name="Gallego J.R."/>
            <person name="Llorente I."/>
            <person name="Martins Dos Santos V.A."/>
            <person name="Jensen O.N."/>
            <person name="Pelaez A.I."/>
            <person name="Sanchez J."/>
            <person name="Ferrer M."/>
        </authorList>
    </citation>
    <scope>NUCLEOTIDE SEQUENCE</scope>
</reference>